<dbReference type="EMBL" id="JAWDGP010001377">
    <property type="protein sequence ID" value="KAK3792394.1"/>
    <property type="molecule type" value="Genomic_DNA"/>
</dbReference>
<protein>
    <recommendedName>
        <fullName evidence="1">Amine oxidase domain-containing protein</fullName>
    </recommendedName>
</protein>
<accession>A0AAE1AR98</accession>
<keyword evidence="3" id="KW-1185">Reference proteome</keyword>
<name>A0AAE1AR98_9GAST</name>
<dbReference type="Pfam" id="PF01593">
    <property type="entry name" value="Amino_oxidase"/>
    <property type="match status" value="1"/>
</dbReference>
<reference evidence="2" key="1">
    <citation type="journal article" date="2023" name="G3 (Bethesda)">
        <title>A reference genome for the long-term kleptoplast-retaining sea slug Elysia crispata morphotype clarki.</title>
        <authorList>
            <person name="Eastman K.E."/>
            <person name="Pendleton A.L."/>
            <person name="Shaikh M.A."/>
            <person name="Suttiyut T."/>
            <person name="Ogas R."/>
            <person name="Tomko P."/>
            <person name="Gavelis G."/>
            <person name="Widhalm J.R."/>
            <person name="Wisecaver J.H."/>
        </authorList>
    </citation>
    <scope>NUCLEOTIDE SEQUENCE</scope>
    <source>
        <strain evidence="2">ECLA1</strain>
    </source>
</reference>
<dbReference type="InterPro" id="IPR050281">
    <property type="entry name" value="Flavin_monoamine_oxidase"/>
</dbReference>
<dbReference type="SUPFAM" id="SSF51905">
    <property type="entry name" value="FAD/NAD(P)-binding domain"/>
    <property type="match status" value="1"/>
</dbReference>
<dbReference type="AlphaFoldDB" id="A0AAE1AR98"/>
<comment type="caution">
    <text evidence="2">The sequence shown here is derived from an EMBL/GenBank/DDBJ whole genome shotgun (WGS) entry which is preliminary data.</text>
</comment>
<dbReference type="PANTHER" id="PTHR10742">
    <property type="entry name" value="FLAVIN MONOAMINE OXIDASE"/>
    <property type="match status" value="1"/>
</dbReference>
<evidence type="ECO:0000313" key="2">
    <source>
        <dbReference type="EMBL" id="KAK3792394.1"/>
    </source>
</evidence>
<proteinExistence type="predicted"/>
<dbReference type="InterPro" id="IPR036188">
    <property type="entry name" value="FAD/NAD-bd_sf"/>
</dbReference>
<dbReference type="InterPro" id="IPR002937">
    <property type="entry name" value="Amino_oxidase"/>
</dbReference>
<organism evidence="2 3">
    <name type="scientific">Elysia crispata</name>
    <name type="common">lettuce slug</name>
    <dbReference type="NCBI Taxonomy" id="231223"/>
    <lineage>
        <taxon>Eukaryota</taxon>
        <taxon>Metazoa</taxon>
        <taxon>Spiralia</taxon>
        <taxon>Lophotrochozoa</taxon>
        <taxon>Mollusca</taxon>
        <taxon>Gastropoda</taxon>
        <taxon>Heterobranchia</taxon>
        <taxon>Euthyneura</taxon>
        <taxon>Panpulmonata</taxon>
        <taxon>Sacoglossa</taxon>
        <taxon>Placobranchoidea</taxon>
        <taxon>Plakobranchidae</taxon>
        <taxon>Elysia</taxon>
    </lineage>
</organism>
<dbReference type="Proteomes" id="UP001283361">
    <property type="component" value="Unassembled WGS sequence"/>
</dbReference>
<dbReference type="GO" id="GO:0016491">
    <property type="term" value="F:oxidoreductase activity"/>
    <property type="evidence" value="ECO:0007669"/>
    <property type="project" value="InterPro"/>
</dbReference>
<dbReference type="PANTHER" id="PTHR10742:SF410">
    <property type="entry name" value="LYSINE-SPECIFIC HISTONE DEMETHYLASE 2"/>
    <property type="match status" value="1"/>
</dbReference>
<sequence>MSDINYPESALTCVEVGIANMRQEFNSLIVFVLIEIFWELKNLTLVELSREIRTMEWPSSPRNILCLLLAVAVFSVSCCSRQESNKNVCRLEHDVAIIGAGISGAYSAYKLRNEGLDIGIYEYSDRIGGRIYTERLPDIPDQYVELGGMRLINQVHVLVQDLIKELGLTETIFLYGNDSTYPDTVFRRNVSMTAEEFRTGDIPYDLTPEEKENQADLLKYLFQKLTNDSLDNVTIDNVFDLTVPDGRKLYTISFPEALSLIASPEAQRYFLDESHYGNDEISATDVVYEYFGAHVLDYGKDDVRSIEEGYNQLVNGSIHRFLEASTRHSIEMNMKLEAIRGTSGKYILQFRRTVTVDDETAELHNRESMTKVCAKKVILGLPKYGLSKVDWRPLRSRRYKDLLEGTFSAHTSKVFLTYETPWWIEQSRYPARVLDAAGLGEVYDWGQSSETGHWTLLISYNKLKYTDNQWVRNTGLNSSLLDGSIGGSVDFEEENPMLTEPDTILPRIPGSVYGENRVTAPLKDYLYKRLSLAFGIPRCGIPDPVSSIARFWIKYPYGGGWVLTRPGYTYEELINGYRRPSDTDDVFVVGSDYTARDMTGWAEGALWTVERVIDQFFKPNQTVV</sequence>
<dbReference type="Gene3D" id="3.50.50.60">
    <property type="entry name" value="FAD/NAD(P)-binding domain"/>
    <property type="match status" value="1"/>
</dbReference>
<evidence type="ECO:0000313" key="3">
    <source>
        <dbReference type="Proteomes" id="UP001283361"/>
    </source>
</evidence>
<gene>
    <name evidence="2" type="ORF">RRG08_045937</name>
</gene>
<evidence type="ECO:0000259" key="1">
    <source>
        <dbReference type="Pfam" id="PF01593"/>
    </source>
</evidence>
<feature type="domain" description="Amine oxidase" evidence="1">
    <location>
        <begin position="103"/>
        <end position="468"/>
    </location>
</feature>